<dbReference type="EMBL" id="GBRH01282733">
    <property type="protein sequence ID" value="JAD15162.1"/>
    <property type="molecule type" value="Transcribed_RNA"/>
</dbReference>
<protein>
    <submittedName>
        <fullName evidence="1">Uncharacterized protein</fullName>
    </submittedName>
</protein>
<reference evidence="1" key="1">
    <citation type="submission" date="2014-09" db="EMBL/GenBank/DDBJ databases">
        <authorList>
            <person name="Magalhaes I.L.F."/>
            <person name="Oliveira U."/>
            <person name="Santos F.R."/>
            <person name="Vidigal T.H.D.A."/>
            <person name="Brescovit A.D."/>
            <person name="Santos A.J."/>
        </authorList>
    </citation>
    <scope>NUCLEOTIDE SEQUENCE</scope>
    <source>
        <tissue evidence="1">Shoot tissue taken approximately 20 cm above the soil surface</tissue>
    </source>
</reference>
<proteinExistence type="predicted"/>
<sequence length="89" mass="10555">MCNSDHVYILGVINYAYNDLPRNYSLHSKIFLQRINKRYFSKLICTSTKTSQSTWRTELLHSGFNTIVPNLQFRETKRHLYIITRISKG</sequence>
<name>A0A0A9TZ84_ARUDO</name>
<accession>A0A0A9TZ84</accession>
<organism evidence="1">
    <name type="scientific">Arundo donax</name>
    <name type="common">Giant reed</name>
    <name type="synonym">Donax arundinaceus</name>
    <dbReference type="NCBI Taxonomy" id="35708"/>
    <lineage>
        <taxon>Eukaryota</taxon>
        <taxon>Viridiplantae</taxon>
        <taxon>Streptophyta</taxon>
        <taxon>Embryophyta</taxon>
        <taxon>Tracheophyta</taxon>
        <taxon>Spermatophyta</taxon>
        <taxon>Magnoliopsida</taxon>
        <taxon>Liliopsida</taxon>
        <taxon>Poales</taxon>
        <taxon>Poaceae</taxon>
        <taxon>PACMAD clade</taxon>
        <taxon>Arundinoideae</taxon>
        <taxon>Arundineae</taxon>
        <taxon>Arundo</taxon>
    </lineage>
</organism>
<reference evidence="1" key="2">
    <citation type="journal article" date="2015" name="Data Brief">
        <title>Shoot transcriptome of the giant reed, Arundo donax.</title>
        <authorList>
            <person name="Barrero R.A."/>
            <person name="Guerrero F.D."/>
            <person name="Moolhuijzen P."/>
            <person name="Goolsby J.A."/>
            <person name="Tidwell J."/>
            <person name="Bellgard S.E."/>
            <person name="Bellgard M.I."/>
        </authorList>
    </citation>
    <scope>NUCLEOTIDE SEQUENCE</scope>
    <source>
        <tissue evidence="1">Shoot tissue taken approximately 20 cm above the soil surface</tissue>
    </source>
</reference>
<evidence type="ECO:0000313" key="1">
    <source>
        <dbReference type="EMBL" id="JAD15162.1"/>
    </source>
</evidence>
<dbReference type="AlphaFoldDB" id="A0A0A9TZ84"/>